<dbReference type="EMBL" id="NJHN03000018">
    <property type="protein sequence ID" value="KAH9425532.1"/>
    <property type="molecule type" value="Genomic_DNA"/>
</dbReference>
<proteinExistence type="predicted"/>
<gene>
    <name evidence="1" type="ORF">DERP_006141</name>
</gene>
<organism evidence="1 2">
    <name type="scientific">Dermatophagoides pteronyssinus</name>
    <name type="common">European house dust mite</name>
    <dbReference type="NCBI Taxonomy" id="6956"/>
    <lineage>
        <taxon>Eukaryota</taxon>
        <taxon>Metazoa</taxon>
        <taxon>Ecdysozoa</taxon>
        <taxon>Arthropoda</taxon>
        <taxon>Chelicerata</taxon>
        <taxon>Arachnida</taxon>
        <taxon>Acari</taxon>
        <taxon>Acariformes</taxon>
        <taxon>Sarcoptiformes</taxon>
        <taxon>Astigmata</taxon>
        <taxon>Psoroptidia</taxon>
        <taxon>Analgoidea</taxon>
        <taxon>Pyroglyphidae</taxon>
        <taxon>Dermatophagoidinae</taxon>
        <taxon>Dermatophagoides</taxon>
    </lineage>
</organism>
<reference evidence="1 2" key="2">
    <citation type="journal article" date="2022" name="Mol. Biol. Evol.">
        <title>Comparative Genomics Reveals Insights into the Divergent Evolution of Astigmatic Mites and Household Pest Adaptations.</title>
        <authorList>
            <person name="Xiong Q."/>
            <person name="Wan A.T."/>
            <person name="Liu X."/>
            <person name="Fung C.S."/>
            <person name="Xiao X."/>
            <person name="Malainual N."/>
            <person name="Hou J."/>
            <person name="Wang L."/>
            <person name="Wang M."/>
            <person name="Yang K.Y."/>
            <person name="Cui Y."/>
            <person name="Leung E.L."/>
            <person name="Nong W."/>
            <person name="Shin S.K."/>
            <person name="Au S.W."/>
            <person name="Jeong K.Y."/>
            <person name="Chew F.T."/>
            <person name="Hui J.H."/>
            <person name="Leung T.F."/>
            <person name="Tungtrongchitr A."/>
            <person name="Zhong N."/>
            <person name="Liu Z."/>
            <person name="Tsui S.K."/>
        </authorList>
    </citation>
    <scope>NUCLEOTIDE SEQUENCE [LARGE SCALE GENOMIC DNA]</scope>
    <source>
        <strain evidence="1">Derp</strain>
    </source>
</reference>
<accession>A0ABQ8JTF3</accession>
<name>A0ABQ8JTF3_DERPT</name>
<evidence type="ECO:0000313" key="1">
    <source>
        <dbReference type="EMBL" id="KAH9425532.1"/>
    </source>
</evidence>
<evidence type="ECO:0000313" key="2">
    <source>
        <dbReference type="Proteomes" id="UP000887458"/>
    </source>
</evidence>
<keyword evidence="2" id="KW-1185">Reference proteome</keyword>
<dbReference type="Proteomes" id="UP000887458">
    <property type="component" value="Unassembled WGS sequence"/>
</dbReference>
<comment type="caution">
    <text evidence="1">The sequence shown here is derived from an EMBL/GenBank/DDBJ whole genome shotgun (WGS) entry which is preliminary data.</text>
</comment>
<protein>
    <submittedName>
        <fullName evidence="1">Uncharacterized protein</fullName>
    </submittedName>
</protein>
<sequence>MKLQPHPLVRLRENEMKHVMNTYCILFLEKITGENKLSMKNSICLAVSKLLTNFLKRKNVEYESFDDIIICLAVFNGISTSCLNASRFCLERFSIICLRFNKDSMVEYIFIEESAVKSIKRSINSISPYMNYECYQLIVVVIHEDDFQDLAKDSNLKHSSIDDCFKRSRNASQRFGISVNDPELAALTSIRNICTKSVPVIAIELRNFGLHHVHNDNHLEDHVHRHVINQLNDIYWHLDSVSRVCVDNNSISQSLQFLPSSTS</sequence>
<reference evidence="1 2" key="1">
    <citation type="journal article" date="2018" name="J. Allergy Clin. Immunol.">
        <title>High-quality assembly of Dermatophagoides pteronyssinus genome and transcriptome reveals a wide range of novel allergens.</title>
        <authorList>
            <person name="Liu X.Y."/>
            <person name="Yang K.Y."/>
            <person name="Wang M.Q."/>
            <person name="Kwok J.S."/>
            <person name="Zeng X."/>
            <person name="Yang Z."/>
            <person name="Xiao X.J."/>
            <person name="Lau C.P."/>
            <person name="Li Y."/>
            <person name="Huang Z.M."/>
            <person name="Ba J.G."/>
            <person name="Yim A.K."/>
            <person name="Ouyang C.Y."/>
            <person name="Ngai S.M."/>
            <person name="Chan T.F."/>
            <person name="Leung E.L."/>
            <person name="Liu L."/>
            <person name="Liu Z.G."/>
            <person name="Tsui S.K."/>
        </authorList>
    </citation>
    <scope>NUCLEOTIDE SEQUENCE [LARGE SCALE GENOMIC DNA]</scope>
    <source>
        <strain evidence="1">Derp</strain>
    </source>
</reference>